<evidence type="ECO:0008006" key="5">
    <source>
        <dbReference type="Google" id="ProtNLM"/>
    </source>
</evidence>
<evidence type="ECO:0000313" key="4">
    <source>
        <dbReference type="Proteomes" id="UP000616885"/>
    </source>
</evidence>
<name>A0A8H7NCF7_BIOOC</name>
<feature type="compositionally biased region" description="Low complexity" evidence="1">
    <location>
        <begin position="206"/>
        <end position="236"/>
    </location>
</feature>
<sequence length="332" mass="35113">MPSHAMQPPSYPAMDQQSEASDTLGRLRDVNLQPAHLYHKPSTSTTHSKRSSAPRPSVSSTSTVQKPKGAMLWSDGSSVGDKRASKGAPNSTFYNEDTPPPSPSASDFRSATSDFRSNAGNSMATADLGYHVKPTAKLDQSYDYRYDHVAPPAPLPPREILGFKRRTFLIAAGLLVLLVVAIAVGVGVGVGVGSNKNNSSGSDAQTSPTATTSTPPTSTTSTSTSSSAKPTTSSSACPAANNTVFDVPNSDKSFLRICGVDYADGDGAEDLTTVWTASMVDCMTNCAGFPKCEACSWGALEGDKGDNHRCYLKRNLTKSESRRPGWDFAIMQ</sequence>
<dbReference type="AlphaFoldDB" id="A0A8H7NCF7"/>
<protein>
    <recommendedName>
        <fullName evidence="5">Apple domain-containing protein</fullName>
    </recommendedName>
</protein>
<comment type="caution">
    <text evidence="3">The sequence shown here is derived from an EMBL/GenBank/DDBJ whole genome shotgun (WGS) entry which is preliminary data.</text>
</comment>
<gene>
    <name evidence="3" type="ORF">IM811_011833</name>
</gene>
<feature type="region of interest" description="Disordered" evidence="1">
    <location>
        <begin position="194"/>
        <end position="236"/>
    </location>
</feature>
<organism evidence="3 4">
    <name type="scientific">Bionectria ochroleuca</name>
    <name type="common">Gliocladium roseum</name>
    <dbReference type="NCBI Taxonomy" id="29856"/>
    <lineage>
        <taxon>Eukaryota</taxon>
        <taxon>Fungi</taxon>
        <taxon>Dikarya</taxon>
        <taxon>Ascomycota</taxon>
        <taxon>Pezizomycotina</taxon>
        <taxon>Sordariomycetes</taxon>
        <taxon>Hypocreomycetidae</taxon>
        <taxon>Hypocreales</taxon>
        <taxon>Bionectriaceae</taxon>
        <taxon>Clonostachys</taxon>
    </lineage>
</organism>
<evidence type="ECO:0000256" key="1">
    <source>
        <dbReference type="SAM" id="MobiDB-lite"/>
    </source>
</evidence>
<keyword evidence="2" id="KW-0472">Membrane</keyword>
<feature type="transmembrane region" description="Helical" evidence="2">
    <location>
        <begin position="168"/>
        <end position="192"/>
    </location>
</feature>
<evidence type="ECO:0000256" key="2">
    <source>
        <dbReference type="SAM" id="Phobius"/>
    </source>
</evidence>
<accession>A0A8H7NCF7</accession>
<feature type="compositionally biased region" description="Polar residues" evidence="1">
    <location>
        <begin position="194"/>
        <end position="205"/>
    </location>
</feature>
<reference evidence="3" key="1">
    <citation type="submission" date="2020-10" db="EMBL/GenBank/DDBJ databases">
        <title>High-Quality Genome Resource of Clonostachys rosea strain S41 by Oxford Nanopore Long-Read Sequencing.</title>
        <authorList>
            <person name="Wang H."/>
        </authorList>
    </citation>
    <scope>NUCLEOTIDE SEQUENCE</scope>
    <source>
        <strain evidence="3">S41</strain>
    </source>
</reference>
<keyword evidence="2" id="KW-0812">Transmembrane</keyword>
<dbReference type="Gene3D" id="3.50.4.10">
    <property type="entry name" value="Hepatocyte Growth Factor"/>
    <property type="match status" value="1"/>
</dbReference>
<dbReference type="Proteomes" id="UP000616885">
    <property type="component" value="Unassembled WGS sequence"/>
</dbReference>
<keyword evidence="2" id="KW-1133">Transmembrane helix</keyword>
<evidence type="ECO:0000313" key="3">
    <source>
        <dbReference type="EMBL" id="KAF9753075.1"/>
    </source>
</evidence>
<feature type="compositionally biased region" description="Low complexity" evidence="1">
    <location>
        <begin position="53"/>
        <end position="64"/>
    </location>
</feature>
<dbReference type="EMBL" id="JADCTT010000004">
    <property type="protein sequence ID" value="KAF9753075.1"/>
    <property type="molecule type" value="Genomic_DNA"/>
</dbReference>
<feature type="region of interest" description="Disordered" evidence="1">
    <location>
        <begin position="1"/>
        <end position="114"/>
    </location>
</feature>
<feature type="compositionally biased region" description="Polar residues" evidence="1">
    <location>
        <begin position="104"/>
        <end position="114"/>
    </location>
</feature>
<proteinExistence type="predicted"/>